<comment type="caution">
    <text evidence="1">The sequence shown here is derived from an EMBL/GenBank/DDBJ whole genome shotgun (WGS) entry which is preliminary data.</text>
</comment>
<dbReference type="Pfam" id="PF07797">
    <property type="entry name" value="DUF1639"/>
    <property type="match status" value="1"/>
</dbReference>
<sequence length="68" mass="8137">ERREKVRAKFCVPLSRKEMEKDFEDMGERRLPRKPKKRPRVIQNQLDNLVVNGIVRLDISLNFVLAFI</sequence>
<dbReference type="Proteomes" id="UP001206925">
    <property type="component" value="Unassembled WGS sequence"/>
</dbReference>
<gene>
    <name evidence="1" type="ORF">M8C21_015797</name>
</gene>
<feature type="non-terminal residue" evidence="1">
    <location>
        <position position="1"/>
    </location>
</feature>
<dbReference type="AlphaFoldDB" id="A0AAD5GSQ4"/>
<organism evidence="1 2">
    <name type="scientific">Ambrosia artemisiifolia</name>
    <name type="common">Common ragweed</name>
    <dbReference type="NCBI Taxonomy" id="4212"/>
    <lineage>
        <taxon>Eukaryota</taxon>
        <taxon>Viridiplantae</taxon>
        <taxon>Streptophyta</taxon>
        <taxon>Embryophyta</taxon>
        <taxon>Tracheophyta</taxon>
        <taxon>Spermatophyta</taxon>
        <taxon>Magnoliopsida</taxon>
        <taxon>eudicotyledons</taxon>
        <taxon>Gunneridae</taxon>
        <taxon>Pentapetalae</taxon>
        <taxon>asterids</taxon>
        <taxon>campanulids</taxon>
        <taxon>Asterales</taxon>
        <taxon>Asteraceae</taxon>
        <taxon>Asteroideae</taxon>
        <taxon>Heliantheae alliance</taxon>
        <taxon>Heliantheae</taxon>
        <taxon>Ambrosia</taxon>
    </lineage>
</organism>
<evidence type="ECO:0000313" key="2">
    <source>
        <dbReference type="Proteomes" id="UP001206925"/>
    </source>
</evidence>
<dbReference type="EMBL" id="JAMZMK010005359">
    <property type="protein sequence ID" value="KAI7753655.1"/>
    <property type="molecule type" value="Genomic_DNA"/>
</dbReference>
<accession>A0AAD5GSQ4</accession>
<keyword evidence="2" id="KW-1185">Reference proteome</keyword>
<dbReference type="PANTHER" id="PTHR33130">
    <property type="entry name" value="PUTATIVE (DUF1639)-RELATED"/>
    <property type="match status" value="1"/>
</dbReference>
<dbReference type="PANTHER" id="PTHR33130:SF63">
    <property type="entry name" value="DUF1639 DOMAIN-CONTAINING PROTEIN"/>
    <property type="match status" value="1"/>
</dbReference>
<reference evidence="1" key="1">
    <citation type="submission" date="2022-06" db="EMBL/GenBank/DDBJ databases">
        <title>Uncovering the hologenomic basis of an extraordinary plant invasion.</title>
        <authorList>
            <person name="Bieker V.C."/>
            <person name="Martin M.D."/>
            <person name="Gilbert T."/>
            <person name="Hodgins K."/>
            <person name="Battlay P."/>
            <person name="Petersen B."/>
            <person name="Wilson J."/>
        </authorList>
    </citation>
    <scope>NUCLEOTIDE SEQUENCE</scope>
    <source>
        <strain evidence="1">AA19_3_7</strain>
        <tissue evidence="1">Leaf</tissue>
    </source>
</reference>
<evidence type="ECO:0000313" key="1">
    <source>
        <dbReference type="EMBL" id="KAI7753655.1"/>
    </source>
</evidence>
<proteinExistence type="predicted"/>
<name>A0AAD5GSQ4_AMBAR</name>
<protein>
    <submittedName>
        <fullName evidence="1">Uncharacterized protein</fullName>
    </submittedName>
</protein>
<dbReference type="InterPro" id="IPR012438">
    <property type="entry name" value="DUF1639"/>
</dbReference>